<dbReference type="CDD" id="cd01949">
    <property type="entry name" value="GGDEF"/>
    <property type="match status" value="1"/>
</dbReference>
<dbReference type="SUPFAM" id="SSF141868">
    <property type="entry name" value="EAL domain-like"/>
    <property type="match status" value="1"/>
</dbReference>
<keyword evidence="6" id="KW-0808">Transferase</keyword>
<dbReference type="SMART" id="SM00091">
    <property type="entry name" value="PAS"/>
    <property type="match status" value="1"/>
</dbReference>
<dbReference type="CDD" id="cd00130">
    <property type="entry name" value="PAS"/>
    <property type="match status" value="1"/>
</dbReference>
<comment type="caution">
    <text evidence="6">The sequence shown here is derived from an EMBL/GenBank/DDBJ whole genome shotgun (WGS) entry which is preliminary data.</text>
</comment>
<dbReference type="PANTHER" id="PTHR44757">
    <property type="entry name" value="DIGUANYLATE CYCLASE DGCP"/>
    <property type="match status" value="1"/>
</dbReference>
<dbReference type="PROSITE" id="PS50113">
    <property type="entry name" value="PAC"/>
    <property type="match status" value="1"/>
</dbReference>
<dbReference type="Gene3D" id="3.20.20.450">
    <property type="entry name" value="EAL domain"/>
    <property type="match status" value="1"/>
</dbReference>
<dbReference type="PROSITE" id="PS50887">
    <property type="entry name" value="GGDEF"/>
    <property type="match status" value="1"/>
</dbReference>
<reference evidence="6 7" key="1">
    <citation type="submission" date="2013-11" db="EMBL/GenBank/DDBJ databases">
        <title>Metagenomic analysis of a methanogenic consortium involved in long chain n-alkane degradation.</title>
        <authorList>
            <person name="Davidova I.A."/>
            <person name="Callaghan A.V."/>
            <person name="Wawrik B."/>
            <person name="Pruitt S."/>
            <person name="Marks C."/>
            <person name="Duncan K.E."/>
            <person name="Suflita J.M."/>
        </authorList>
    </citation>
    <scope>NUCLEOTIDE SEQUENCE [LARGE SCALE GENOMIC DNA]</scope>
    <source>
        <strain evidence="6 7">SPR</strain>
    </source>
</reference>
<dbReference type="InterPro" id="IPR001633">
    <property type="entry name" value="EAL_dom"/>
</dbReference>
<evidence type="ECO:0000313" key="6">
    <source>
        <dbReference type="EMBL" id="KIX15277.1"/>
    </source>
</evidence>
<dbReference type="InterPro" id="IPR029787">
    <property type="entry name" value="Nucleotide_cyclase"/>
</dbReference>
<dbReference type="SMART" id="SM00052">
    <property type="entry name" value="EAL"/>
    <property type="match status" value="1"/>
</dbReference>
<dbReference type="SUPFAM" id="SSF55785">
    <property type="entry name" value="PYP-like sensor domain (PAS domain)"/>
    <property type="match status" value="1"/>
</dbReference>
<keyword evidence="6" id="KW-0418">Kinase</keyword>
<evidence type="ECO:0000259" key="3">
    <source>
        <dbReference type="PROSITE" id="PS50113"/>
    </source>
</evidence>
<dbReference type="FunCoup" id="A0A0D2GKI7">
    <property type="interactions" value="276"/>
</dbReference>
<dbReference type="GO" id="GO:0071732">
    <property type="term" value="P:cellular response to nitric oxide"/>
    <property type="evidence" value="ECO:0007669"/>
    <property type="project" value="UniProtKB-ARBA"/>
</dbReference>
<proteinExistence type="predicted"/>
<evidence type="ECO:0000313" key="7">
    <source>
        <dbReference type="Proteomes" id="UP000032233"/>
    </source>
</evidence>
<dbReference type="InterPro" id="IPR035965">
    <property type="entry name" value="PAS-like_dom_sf"/>
</dbReference>
<dbReference type="PROSITE" id="PS50883">
    <property type="entry name" value="EAL"/>
    <property type="match status" value="1"/>
</dbReference>
<dbReference type="InterPro" id="IPR043128">
    <property type="entry name" value="Rev_trsase/Diguanyl_cyclase"/>
</dbReference>
<dbReference type="CDD" id="cd01948">
    <property type="entry name" value="EAL"/>
    <property type="match status" value="1"/>
</dbReference>
<evidence type="ECO:0000259" key="5">
    <source>
        <dbReference type="PROSITE" id="PS50887"/>
    </source>
</evidence>
<dbReference type="GO" id="GO:0071111">
    <property type="term" value="F:cyclic-guanylate-specific phosphodiesterase activity"/>
    <property type="evidence" value="ECO:0007669"/>
    <property type="project" value="UniProtKB-EC"/>
</dbReference>
<dbReference type="Gene3D" id="3.30.70.270">
    <property type="match status" value="1"/>
</dbReference>
<dbReference type="GO" id="GO:0016301">
    <property type="term" value="F:kinase activity"/>
    <property type="evidence" value="ECO:0007669"/>
    <property type="project" value="UniProtKB-KW"/>
</dbReference>
<keyword evidence="7" id="KW-1185">Reference proteome</keyword>
<dbReference type="Pfam" id="PF00990">
    <property type="entry name" value="GGDEF"/>
    <property type="match status" value="1"/>
</dbReference>
<dbReference type="Proteomes" id="UP000032233">
    <property type="component" value="Unassembled WGS sequence"/>
</dbReference>
<dbReference type="FunFam" id="3.20.20.450:FF:000001">
    <property type="entry name" value="Cyclic di-GMP phosphodiesterase yahA"/>
    <property type="match status" value="1"/>
</dbReference>
<evidence type="ECO:0000256" key="1">
    <source>
        <dbReference type="ARBA" id="ARBA00051114"/>
    </source>
</evidence>
<feature type="domain" description="PAC" evidence="3">
    <location>
        <begin position="71"/>
        <end position="123"/>
    </location>
</feature>
<dbReference type="AlphaFoldDB" id="A0A0D2GKI7"/>
<comment type="catalytic activity">
    <reaction evidence="1">
        <text>3',3'-c-di-GMP + H2O = 5'-phosphoguanylyl(3'-&gt;5')guanosine + H(+)</text>
        <dbReference type="Rhea" id="RHEA:24902"/>
        <dbReference type="ChEBI" id="CHEBI:15377"/>
        <dbReference type="ChEBI" id="CHEBI:15378"/>
        <dbReference type="ChEBI" id="CHEBI:58754"/>
        <dbReference type="ChEBI" id="CHEBI:58805"/>
        <dbReference type="EC" id="3.1.4.52"/>
    </reaction>
    <physiologicalReaction direction="left-to-right" evidence="1">
        <dbReference type="Rhea" id="RHEA:24903"/>
    </physiologicalReaction>
</comment>
<dbReference type="Pfam" id="PF13426">
    <property type="entry name" value="PAS_9"/>
    <property type="match status" value="1"/>
</dbReference>
<dbReference type="InterPro" id="IPR000700">
    <property type="entry name" value="PAS-assoc_C"/>
</dbReference>
<dbReference type="InterPro" id="IPR052155">
    <property type="entry name" value="Biofilm_reg_signaling"/>
</dbReference>
<sequence length="555" mass="63000">MSTKVFDSSIEGIVVANSDGKVEMVNPAFTKITGFEPEEVLGEDLDVLRAETHQHDFFETVWEQLVKTGQWSGEYLNRRKNGEAYPEWLTINLIKNSAGKVINYIAIFHDISDIKRTEEKIKHQAYHDALTGLPNRYLFRDRLTQALRHARRNNLKVGVLFLDLDNFKHVNDSLGHDQGDILLQEVAKRLRSCVREEDTVSRLGGDEFTMILNEVLGHDSTVKVARKIMDALSEPFSISGHLLHVNASIGITLFPNDGEDTDALTKNADMAMYRAKDRGKNNYQLFTPSMNQDAMHRLTMEYQIRQGLENNEFILYYQPRMDLALNKVVSSEALVRWQRDGNRLTMPGDFIPIAEESGLILPLGEWILKKAISQALAWQDQGLKGLKVSVNISSRQFQQKGLANMVAQTLTETGLDPRLLELEITETTMMMDLEKAQRVMEALGRMGVGFAVDDFGMGYSSLYYLKNLPIDCLKIDQSFIRDLSTDPNDTAIVDAIISLCRTLRIHSVAEGVETREQAKYLRQKGCEQIQGYLLGRPMPYHELREMVVNGIKPKL</sequence>
<name>A0A0D2GKI7_9BACT</name>
<dbReference type="PANTHER" id="PTHR44757:SF2">
    <property type="entry name" value="BIOFILM ARCHITECTURE MAINTENANCE PROTEIN MBAA"/>
    <property type="match status" value="1"/>
</dbReference>
<dbReference type="NCBIfam" id="TIGR00229">
    <property type="entry name" value="sensory_box"/>
    <property type="match status" value="1"/>
</dbReference>
<dbReference type="Gene3D" id="3.30.450.20">
    <property type="entry name" value="PAS domain"/>
    <property type="match status" value="1"/>
</dbReference>
<dbReference type="InterPro" id="IPR000160">
    <property type="entry name" value="GGDEF_dom"/>
</dbReference>
<dbReference type="SMART" id="SM00267">
    <property type="entry name" value="GGDEF"/>
    <property type="match status" value="1"/>
</dbReference>
<organism evidence="6 7">
    <name type="scientific">Dethiosulfatarculus sandiegensis</name>
    <dbReference type="NCBI Taxonomy" id="1429043"/>
    <lineage>
        <taxon>Bacteria</taxon>
        <taxon>Pseudomonadati</taxon>
        <taxon>Thermodesulfobacteriota</taxon>
        <taxon>Desulfarculia</taxon>
        <taxon>Desulfarculales</taxon>
        <taxon>Desulfarculaceae</taxon>
        <taxon>Dethiosulfatarculus</taxon>
    </lineage>
</organism>
<feature type="domain" description="EAL" evidence="4">
    <location>
        <begin position="297"/>
        <end position="551"/>
    </location>
</feature>
<dbReference type="FunFam" id="3.30.70.270:FF:000001">
    <property type="entry name" value="Diguanylate cyclase domain protein"/>
    <property type="match status" value="1"/>
</dbReference>
<dbReference type="InterPro" id="IPR000014">
    <property type="entry name" value="PAS"/>
</dbReference>
<evidence type="ECO:0000259" key="4">
    <source>
        <dbReference type="PROSITE" id="PS50883"/>
    </source>
</evidence>
<dbReference type="Pfam" id="PF00563">
    <property type="entry name" value="EAL"/>
    <property type="match status" value="1"/>
</dbReference>
<dbReference type="SMART" id="SM00086">
    <property type="entry name" value="PAC"/>
    <property type="match status" value="1"/>
</dbReference>
<dbReference type="EMBL" id="AZAC01000003">
    <property type="protein sequence ID" value="KIX15277.1"/>
    <property type="molecule type" value="Genomic_DNA"/>
</dbReference>
<dbReference type="SUPFAM" id="SSF55073">
    <property type="entry name" value="Nucleotide cyclase"/>
    <property type="match status" value="1"/>
</dbReference>
<dbReference type="InParanoid" id="A0A0D2GKI7"/>
<dbReference type="InterPro" id="IPR035919">
    <property type="entry name" value="EAL_sf"/>
</dbReference>
<evidence type="ECO:0000259" key="2">
    <source>
        <dbReference type="PROSITE" id="PS50112"/>
    </source>
</evidence>
<dbReference type="InterPro" id="IPR001610">
    <property type="entry name" value="PAC"/>
</dbReference>
<dbReference type="NCBIfam" id="TIGR00254">
    <property type="entry name" value="GGDEF"/>
    <property type="match status" value="1"/>
</dbReference>
<feature type="domain" description="PAS" evidence="2">
    <location>
        <begin position="1"/>
        <end position="54"/>
    </location>
</feature>
<dbReference type="PATRIC" id="fig|1429043.3.peg.757"/>
<feature type="domain" description="GGDEF" evidence="5">
    <location>
        <begin position="155"/>
        <end position="288"/>
    </location>
</feature>
<gene>
    <name evidence="6" type="ORF">X474_03575</name>
</gene>
<dbReference type="PROSITE" id="PS50112">
    <property type="entry name" value="PAS"/>
    <property type="match status" value="1"/>
</dbReference>
<dbReference type="STRING" id="1429043.X474_03575"/>
<accession>A0A0D2GKI7</accession>
<protein>
    <submittedName>
        <fullName evidence="6">Histidine kinase</fullName>
    </submittedName>
</protein>